<dbReference type="AlphaFoldDB" id="A0A1W0B148"/>
<evidence type="ECO:0000259" key="1">
    <source>
        <dbReference type="Pfam" id="PF00561"/>
    </source>
</evidence>
<dbReference type="InterPro" id="IPR050266">
    <property type="entry name" value="AB_hydrolase_sf"/>
</dbReference>
<dbReference type="Pfam" id="PF00561">
    <property type="entry name" value="Abhydrolase_1"/>
    <property type="match status" value="1"/>
</dbReference>
<dbReference type="InterPro" id="IPR029058">
    <property type="entry name" value="AB_hydrolase_fold"/>
</dbReference>
<organism evidence="2 3">
    <name type="scientific">Nocardia donostiensis</name>
    <dbReference type="NCBI Taxonomy" id="1538463"/>
    <lineage>
        <taxon>Bacteria</taxon>
        <taxon>Bacillati</taxon>
        <taxon>Actinomycetota</taxon>
        <taxon>Actinomycetes</taxon>
        <taxon>Mycobacteriales</taxon>
        <taxon>Nocardiaceae</taxon>
        <taxon>Nocardia</taxon>
    </lineage>
</organism>
<dbReference type="InterPro" id="IPR000073">
    <property type="entry name" value="AB_hydrolase_1"/>
</dbReference>
<proteinExistence type="predicted"/>
<dbReference type="PANTHER" id="PTHR43798">
    <property type="entry name" value="MONOACYLGLYCEROL LIPASE"/>
    <property type="match status" value="1"/>
</dbReference>
<evidence type="ECO:0000313" key="2">
    <source>
        <dbReference type="EMBL" id="ONM46778.1"/>
    </source>
</evidence>
<dbReference type="InterPro" id="IPR026968">
    <property type="entry name" value="PcaD/CatD"/>
</dbReference>
<dbReference type="GO" id="GO:0042952">
    <property type="term" value="P:beta-ketoadipate pathway"/>
    <property type="evidence" value="ECO:0007669"/>
    <property type="project" value="InterPro"/>
</dbReference>
<dbReference type="Proteomes" id="UP000188836">
    <property type="component" value="Unassembled WGS sequence"/>
</dbReference>
<dbReference type="EMBL" id="MUMY01000020">
    <property type="protein sequence ID" value="ONM46778.1"/>
    <property type="molecule type" value="Genomic_DNA"/>
</dbReference>
<dbReference type="RefSeq" id="WP_077120150.1">
    <property type="nucleotide sequence ID" value="NZ_LOKT01000003.1"/>
</dbReference>
<dbReference type="STRING" id="1538463.B0T36_05640"/>
<dbReference type="GO" id="GO:0047570">
    <property type="term" value="F:3-oxoadipate enol-lactonase activity"/>
    <property type="evidence" value="ECO:0007669"/>
    <property type="project" value="InterPro"/>
</dbReference>
<dbReference type="SUPFAM" id="SSF53474">
    <property type="entry name" value="alpha/beta-Hydrolases"/>
    <property type="match status" value="1"/>
</dbReference>
<dbReference type="OrthoDB" id="9802489at2"/>
<accession>A0A1W0B148</accession>
<gene>
    <name evidence="2" type="ORF">B0T46_21240</name>
</gene>
<name>A0A1W0B148_9NOCA</name>
<feature type="domain" description="AB hydrolase-1" evidence="1">
    <location>
        <begin position="18"/>
        <end position="240"/>
    </location>
</feature>
<reference evidence="2 3" key="1">
    <citation type="journal article" date="2016" name="Antonie Van Leeuwenhoek">
        <title>Nocardia donostiensis sp. nov., isolated from human respiratory specimens.</title>
        <authorList>
            <person name="Ercibengoa M."/>
            <person name="Bell M."/>
            <person name="Marimon J.M."/>
            <person name="Humrighouse B."/>
            <person name="Klenk H.P."/>
            <person name="Potter G."/>
            <person name="Perez-Trallero E."/>
        </authorList>
    </citation>
    <scope>NUCLEOTIDE SEQUENCE [LARGE SCALE GENOMIC DNA]</scope>
    <source>
        <strain evidence="2 3">X1655</strain>
    </source>
</reference>
<evidence type="ECO:0000313" key="3">
    <source>
        <dbReference type="Proteomes" id="UP000188836"/>
    </source>
</evidence>
<dbReference type="NCBIfam" id="TIGR02427">
    <property type="entry name" value="protocat_pcaD"/>
    <property type="match status" value="1"/>
</dbReference>
<protein>
    <submittedName>
        <fullName evidence="2">3-oxoadipate enol-lactonase</fullName>
    </submittedName>
</protein>
<dbReference type="PRINTS" id="PR00111">
    <property type="entry name" value="ABHYDROLASE"/>
</dbReference>
<dbReference type="Gene3D" id="3.40.50.1820">
    <property type="entry name" value="alpha/beta hydrolase"/>
    <property type="match status" value="1"/>
</dbReference>
<comment type="caution">
    <text evidence="2">The sequence shown here is derived from an EMBL/GenBank/DDBJ whole genome shotgun (WGS) entry which is preliminary data.</text>
</comment>
<sequence>MTVELAHTVYAGPAGSAAVVLIGSLGSNRSMWDPQVPALSAVASVVTVDVRGHGGSPAPHGPYRIADLAEDVLALLNSLGHERVHLVGLSLGGAVAQWIAVHRPERVRTVSLLCTAAKFGQPAAWTARAEAVRRDGLASIASAVVGRWLTPQFAAAHPALVARCLAMVQATDDEGYAACCEALAEWDSRPDLPRITAPALVIAGAQDPATTPDDLRIIAEAAARARLHVVTPGAHVASIEQAEEVTALIRDHLTTAPTDGNPS</sequence>
<keyword evidence="3" id="KW-1185">Reference proteome</keyword>